<feature type="region of interest" description="Disordered" evidence="1">
    <location>
        <begin position="42"/>
        <end position="84"/>
    </location>
</feature>
<protein>
    <submittedName>
        <fullName evidence="2">Uncharacterized protein</fullName>
    </submittedName>
</protein>
<dbReference type="AlphaFoldDB" id="A0A4U5NGU6"/>
<evidence type="ECO:0000313" key="3">
    <source>
        <dbReference type="Proteomes" id="UP000298663"/>
    </source>
</evidence>
<reference evidence="2 3" key="1">
    <citation type="journal article" date="2015" name="Genome Biol.">
        <title>Comparative genomics of Steinernema reveals deeply conserved gene regulatory networks.</title>
        <authorList>
            <person name="Dillman A.R."/>
            <person name="Macchietto M."/>
            <person name="Porter C.F."/>
            <person name="Rogers A."/>
            <person name="Williams B."/>
            <person name="Antoshechkin I."/>
            <person name="Lee M.M."/>
            <person name="Goodwin Z."/>
            <person name="Lu X."/>
            <person name="Lewis E.E."/>
            <person name="Goodrich-Blair H."/>
            <person name="Stock S.P."/>
            <person name="Adams B.J."/>
            <person name="Sternberg P.W."/>
            <person name="Mortazavi A."/>
        </authorList>
    </citation>
    <scope>NUCLEOTIDE SEQUENCE [LARGE SCALE GENOMIC DNA]</scope>
    <source>
        <strain evidence="2 3">ALL</strain>
    </source>
</reference>
<dbReference type="EMBL" id="AZBU02000004">
    <property type="protein sequence ID" value="TKR81831.1"/>
    <property type="molecule type" value="Genomic_DNA"/>
</dbReference>
<organism evidence="2 3">
    <name type="scientific">Steinernema carpocapsae</name>
    <name type="common">Entomopathogenic nematode</name>
    <dbReference type="NCBI Taxonomy" id="34508"/>
    <lineage>
        <taxon>Eukaryota</taxon>
        <taxon>Metazoa</taxon>
        <taxon>Ecdysozoa</taxon>
        <taxon>Nematoda</taxon>
        <taxon>Chromadorea</taxon>
        <taxon>Rhabditida</taxon>
        <taxon>Tylenchina</taxon>
        <taxon>Panagrolaimomorpha</taxon>
        <taxon>Strongyloidoidea</taxon>
        <taxon>Steinernematidae</taxon>
        <taxon>Steinernema</taxon>
    </lineage>
</organism>
<evidence type="ECO:0000256" key="1">
    <source>
        <dbReference type="SAM" id="MobiDB-lite"/>
    </source>
</evidence>
<dbReference type="Proteomes" id="UP000298663">
    <property type="component" value="Unassembled WGS sequence"/>
</dbReference>
<comment type="caution">
    <text evidence="2">The sequence shown here is derived from an EMBL/GenBank/DDBJ whole genome shotgun (WGS) entry which is preliminary data.</text>
</comment>
<evidence type="ECO:0000313" key="2">
    <source>
        <dbReference type="EMBL" id="TKR81831.1"/>
    </source>
</evidence>
<accession>A0A4U5NGU6</accession>
<proteinExistence type="predicted"/>
<feature type="compositionally biased region" description="Basic and acidic residues" evidence="1">
    <location>
        <begin position="72"/>
        <end position="84"/>
    </location>
</feature>
<gene>
    <name evidence="2" type="ORF">L596_015643</name>
</gene>
<reference evidence="2 3" key="2">
    <citation type="journal article" date="2019" name="G3 (Bethesda)">
        <title>Hybrid Assembly of the Genome of the Entomopathogenic Nematode Steinernema carpocapsae Identifies the X-Chromosome.</title>
        <authorList>
            <person name="Serra L."/>
            <person name="Macchietto M."/>
            <person name="Macias-Munoz A."/>
            <person name="McGill C.J."/>
            <person name="Rodriguez I.M."/>
            <person name="Rodriguez B."/>
            <person name="Murad R."/>
            <person name="Mortazavi A."/>
        </authorList>
    </citation>
    <scope>NUCLEOTIDE SEQUENCE [LARGE SCALE GENOMIC DNA]</scope>
    <source>
        <strain evidence="2 3">ALL</strain>
    </source>
</reference>
<keyword evidence="3" id="KW-1185">Reference proteome</keyword>
<feature type="compositionally biased region" description="Low complexity" evidence="1">
    <location>
        <begin position="42"/>
        <end position="58"/>
    </location>
</feature>
<sequence length="84" mass="8677">MQLEIMKDGVYVFFAFRCLQNHRLVVDPDASARIGVGAASEAASDSAEGAGGSAKASGNVGDASKGSSGAAEDVRLESGCRRRW</sequence>
<name>A0A4U5NGU6_STECR</name>